<protein>
    <submittedName>
        <fullName evidence="2">Abnormal spindle-like microcephaly-associated protein</fullName>
    </submittedName>
</protein>
<dbReference type="AlphaFoldDB" id="A0A1R3JVH9"/>
<proteinExistence type="predicted"/>
<evidence type="ECO:0000256" key="1">
    <source>
        <dbReference type="SAM" id="MobiDB-lite"/>
    </source>
</evidence>
<feature type="region of interest" description="Disordered" evidence="1">
    <location>
        <begin position="39"/>
        <end position="66"/>
    </location>
</feature>
<feature type="region of interest" description="Disordered" evidence="1">
    <location>
        <begin position="1"/>
        <end position="24"/>
    </location>
</feature>
<gene>
    <name evidence="2" type="ORF">COLO4_13678</name>
</gene>
<keyword evidence="3" id="KW-1185">Reference proteome</keyword>
<evidence type="ECO:0000313" key="2">
    <source>
        <dbReference type="EMBL" id="OMO98824.1"/>
    </source>
</evidence>
<evidence type="ECO:0000313" key="3">
    <source>
        <dbReference type="Proteomes" id="UP000187203"/>
    </source>
</evidence>
<dbReference type="Proteomes" id="UP000187203">
    <property type="component" value="Unassembled WGS sequence"/>
</dbReference>
<name>A0A1R3JVH9_9ROSI</name>
<dbReference type="EMBL" id="AWUE01015244">
    <property type="protein sequence ID" value="OMO98824.1"/>
    <property type="molecule type" value="Genomic_DNA"/>
</dbReference>
<reference evidence="3" key="1">
    <citation type="submission" date="2013-09" db="EMBL/GenBank/DDBJ databases">
        <title>Corchorus olitorius genome sequencing.</title>
        <authorList>
            <person name="Alam M."/>
            <person name="Haque M.S."/>
            <person name="Islam M.S."/>
            <person name="Emdad E.M."/>
            <person name="Islam M.M."/>
            <person name="Ahmed B."/>
            <person name="Halim A."/>
            <person name="Hossen Q.M.M."/>
            <person name="Hossain M.Z."/>
            <person name="Ahmed R."/>
            <person name="Khan M.M."/>
            <person name="Islam R."/>
            <person name="Rashid M.M."/>
            <person name="Khan S.A."/>
            <person name="Rahman M.S."/>
            <person name="Alam M."/>
            <person name="Yahiya A.S."/>
            <person name="Khan M.S."/>
            <person name="Azam M.S."/>
            <person name="Haque T."/>
            <person name="Lashkar M.Z.H."/>
            <person name="Akhand A.I."/>
            <person name="Morshed G."/>
            <person name="Roy S."/>
            <person name="Uddin K.S."/>
            <person name="Rabeya T."/>
            <person name="Hossain A.S."/>
            <person name="Chowdhury A."/>
            <person name="Snigdha A.R."/>
            <person name="Mortoza M.S."/>
            <person name="Matin S.A."/>
            <person name="Hoque S.M.E."/>
            <person name="Islam M.K."/>
            <person name="Roy D.K."/>
            <person name="Haider R."/>
            <person name="Moosa M.M."/>
            <person name="Elias S.M."/>
            <person name="Hasan A.M."/>
            <person name="Jahan S."/>
            <person name="Shafiuddin M."/>
            <person name="Mahmood N."/>
            <person name="Shommy N.S."/>
        </authorList>
    </citation>
    <scope>NUCLEOTIDE SEQUENCE [LARGE SCALE GENOMIC DNA]</scope>
    <source>
        <strain evidence="3">cv. O-4</strain>
    </source>
</reference>
<feature type="compositionally biased region" description="Basic residues" evidence="1">
    <location>
        <begin position="13"/>
        <end position="23"/>
    </location>
</feature>
<sequence length="145" mass="16488">MAAAASDTVGSHQNHHQNYRRPPRLPETIPLCCLRSSKSSLQSKTHKNLPKLRSKASNPGDESPYSELYSLSRVTQEGVWVFLRVCGEIGVLEERRKSLLSFESEVLKESERIQDELLRVMRRVDDSVKVRVYGRCEVSLSVNMS</sequence>
<organism evidence="2 3">
    <name type="scientific">Corchorus olitorius</name>
    <dbReference type="NCBI Taxonomy" id="93759"/>
    <lineage>
        <taxon>Eukaryota</taxon>
        <taxon>Viridiplantae</taxon>
        <taxon>Streptophyta</taxon>
        <taxon>Embryophyta</taxon>
        <taxon>Tracheophyta</taxon>
        <taxon>Spermatophyta</taxon>
        <taxon>Magnoliopsida</taxon>
        <taxon>eudicotyledons</taxon>
        <taxon>Gunneridae</taxon>
        <taxon>Pentapetalae</taxon>
        <taxon>rosids</taxon>
        <taxon>malvids</taxon>
        <taxon>Malvales</taxon>
        <taxon>Malvaceae</taxon>
        <taxon>Grewioideae</taxon>
        <taxon>Apeibeae</taxon>
        <taxon>Corchorus</taxon>
    </lineage>
</organism>
<feature type="compositionally biased region" description="Basic residues" evidence="1">
    <location>
        <begin position="44"/>
        <end position="54"/>
    </location>
</feature>
<comment type="caution">
    <text evidence="2">The sequence shown here is derived from an EMBL/GenBank/DDBJ whole genome shotgun (WGS) entry which is preliminary data.</text>
</comment>
<accession>A0A1R3JVH9</accession>